<comment type="caution">
    <text evidence="2">The sequence shown here is derived from an EMBL/GenBank/DDBJ whole genome shotgun (WGS) entry which is preliminary data.</text>
</comment>
<reference evidence="2 3" key="1">
    <citation type="journal article" date="2019" name="Genome Biol. Evol.">
        <title>Day and night: Metabolic profiles and evolutionary relationships of six axenic non-marine cyanobacteria.</title>
        <authorList>
            <person name="Will S.E."/>
            <person name="Henke P."/>
            <person name="Boedeker C."/>
            <person name="Huang S."/>
            <person name="Brinkmann H."/>
            <person name="Rohde M."/>
            <person name="Jarek M."/>
            <person name="Friedl T."/>
            <person name="Seufert S."/>
            <person name="Schumacher M."/>
            <person name="Overmann J."/>
            <person name="Neumann-Schaal M."/>
            <person name="Petersen J."/>
        </authorList>
    </citation>
    <scope>NUCLEOTIDE SEQUENCE [LARGE SCALE GENOMIC DNA]</scope>
    <source>
        <strain evidence="2 3">SAG 39.79</strain>
    </source>
</reference>
<accession>A0AB37U8V5</accession>
<sequence length="551" mass="58792">MVKNKYWRWGLLLISHFFLLQTGLAQAVPEILVQPSPFKGLNGLRFDAKGQLYVGSVAEQTLYKVDVATGKYEIFLKSPDGQADDFIFTPNGQIFYTALLSSEVRTFDLQTNKVATTAAGIPAVDPIAQDKRDRIFIGQSLSLKNTGLYEVDPTGQNSPRLILNQPGLNAFDFGSDGLLYSPVQFTGEIIKINVDTGAIAPVASGLKSPTAVKFNSKGELFALDAATGQVVKVDLATGQITAIARLQPGLDNLAFGPTDLLYASNFVDSDINEVNTQTGRVRKVVDSGGLTAPGGISVYGNSLYVADTNSYRILDRKTGRIQQTIRNIVTPIQNPLTVSVNNRNAIISSWFGNAVQRLNRETGAVLNTYTGFGVPYDAIELKNGSIVVADCALGQLTQIVDTAGTNRRTVAKGLSCPTGLALVNNSTVLVTEYLSNSLSQVDLTTGQRTVIAKDLSSPEGVAYHADGIAVVAETGTQSVRAIDINTGKSLTLKQNLPIGLAGFPGGPPPYGLTGVAVAGDTVYITGDLDNSIRTLKLGPSIRHKLRRGLRQ</sequence>
<dbReference type="AlphaFoldDB" id="A0AB37U8V5"/>
<evidence type="ECO:0000256" key="1">
    <source>
        <dbReference type="SAM" id="SignalP"/>
    </source>
</evidence>
<dbReference type="SUPFAM" id="SSF101898">
    <property type="entry name" value="NHL repeat"/>
    <property type="match status" value="1"/>
</dbReference>
<dbReference type="Gene3D" id="2.120.10.30">
    <property type="entry name" value="TolB, C-terminal domain"/>
    <property type="match status" value="3"/>
</dbReference>
<protein>
    <recommendedName>
        <fullName evidence="4">SMP-30/Gluconolactonase/LRE-like region domain-containing protein</fullName>
    </recommendedName>
</protein>
<dbReference type="InterPro" id="IPR051344">
    <property type="entry name" value="Vgb"/>
</dbReference>
<gene>
    <name evidence="2" type="ORF">DSM107010_70390</name>
</gene>
<dbReference type="RefSeq" id="WP_127025292.1">
    <property type="nucleotide sequence ID" value="NZ_JAVKZF010000004.1"/>
</dbReference>
<feature type="signal peptide" evidence="1">
    <location>
        <begin position="1"/>
        <end position="27"/>
    </location>
</feature>
<evidence type="ECO:0000313" key="2">
    <source>
        <dbReference type="EMBL" id="RUS96584.1"/>
    </source>
</evidence>
<dbReference type="SUPFAM" id="SSF63829">
    <property type="entry name" value="Calcium-dependent phosphotriesterase"/>
    <property type="match status" value="1"/>
</dbReference>
<keyword evidence="3" id="KW-1185">Reference proteome</keyword>
<evidence type="ECO:0000313" key="3">
    <source>
        <dbReference type="Proteomes" id="UP000282574"/>
    </source>
</evidence>
<dbReference type="PANTHER" id="PTHR40274:SF4">
    <property type="entry name" value="BLL1406 PROTEIN"/>
    <property type="match status" value="1"/>
</dbReference>
<dbReference type="InterPro" id="IPR011042">
    <property type="entry name" value="6-blade_b-propeller_TolB-like"/>
</dbReference>
<dbReference type="Proteomes" id="UP000282574">
    <property type="component" value="Unassembled WGS sequence"/>
</dbReference>
<proteinExistence type="predicted"/>
<dbReference type="PANTHER" id="PTHR40274">
    <property type="entry name" value="VIRGINIAMYCIN B LYASE"/>
    <property type="match status" value="1"/>
</dbReference>
<evidence type="ECO:0008006" key="4">
    <source>
        <dbReference type="Google" id="ProtNLM"/>
    </source>
</evidence>
<dbReference type="EMBL" id="RSCK01000178">
    <property type="protein sequence ID" value="RUS96584.1"/>
    <property type="molecule type" value="Genomic_DNA"/>
</dbReference>
<keyword evidence="1" id="KW-0732">Signal</keyword>
<name>A0AB37U8V5_9CYAN</name>
<organism evidence="2 3">
    <name type="scientific">Chroococcidiopsis cubana SAG 39.79</name>
    <dbReference type="NCBI Taxonomy" id="388085"/>
    <lineage>
        <taxon>Bacteria</taxon>
        <taxon>Bacillati</taxon>
        <taxon>Cyanobacteriota</taxon>
        <taxon>Cyanophyceae</taxon>
        <taxon>Chroococcidiopsidales</taxon>
        <taxon>Chroococcidiopsidaceae</taxon>
        <taxon>Chroococcidiopsis</taxon>
    </lineage>
</organism>
<feature type="chain" id="PRO_5044225995" description="SMP-30/Gluconolactonase/LRE-like region domain-containing protein" evidence="1">
    <location>
        <begin position="28"/>
        <end position="551"/>
    </location>
</feature>